<accession>A0A9D6YZJ4</accession>
<comment type="caution">
    <text evidence="2">The sequence shown here is derived from an EMBL/GenBank/DDBJ whole genome shotgun (WGS) entry which is preliminary data.</text>
</comment>
<proteinExistence type="predicted"/>
<evidence type="ECO:0000256" key="1">
    <source>
        <dbReference type="SAM" id="MobiDB-lite"/>
    </source>
</evidence>
<sequence>MEYSEFEELGYTETEESEQEGEVCQTYYPGMLSLMMDDVTEAREREFEEQLFCGC</sequence>
<name>A0A9D6YZJ4_9BACT</name>
<reference evidence="2" key="1">
    <citation type="submission" date="2020-07" db="EMBL/GenBank/DDBJ databases">
        <title>Huge and variable diversity of episymbiotic CPR bacteria and DPANN archaea in groundwater ecosystems.</title>
        <authorList>
            <person name="He C.Y."/>
            <person name="Keren R."/>
            <person name="Whittaker M."/>
            <person name="Farag I.F."/>
            <person name="Doudna J."/>
            <person name="Cate J.H.D."/>
            <person name="Banfield J.F."/>
        </authorList>
    </citation>
    <scope>NUCLEOTIDE SEQUENCE</scope>
    <source>
        <strain evidence="2">NC_groundwater_1664_Pr3_B-0.1um_52_9</strain>
    </source>
</reference>
<organism evidence="2 3">
    <name type="scientific">Desulfomonile tiedjei</name>
    <dbReference type="NCBI Taxonomy" id="2358"/>
    <lineage>
        <taxon>Bacteria</taxon>
        <taxon>Pseudomonadati</taxon>
        <taxon>Thermodesulfobacteriota</taxon>
        <taxon>Desulfomonilia</taxon>
        <taxon>Desulfomonilales</taxon>
        <taxon>Desulfomonilaceae</taxon>
        <taxon>Desulfomonile</taxon>
    </lineage>
</organism>
<dbReference type="EMBL" id="JACRDE010000152">
    <property type="protein sequence ID" value="MBI5248878.1"/>
    <property type="molecule type" value="Genomic_DNA"/>
</dbReference>
<gene>
    <name evidence="2" type="ORF">HY912_05235</name>
</gene>
<dbReference type="Proteomes" id="UP000807825">
    <property type="component" value="Unassembled WGS sequence"/>
</dbReference>
<dbReference type="AlphaFoldDB" id="A0A9D6YZJ4"/>
<feature type="region of interest" description="Disordered" evidence="1">
    <location>
        <begin position="1"/>
        <end position="21"/>
    </location>
</feature>
<evidence type="ECO:0000313" key="2">
    <source>
        <dbReference type="EMBL" id="MBI5248878.1"/>
    </source>
</evidence>
<protein>
    <submittedName>
        <fullName evidence="2">Uncharacterized protein</fullName>
    </submittedName>
</protein>
<evidence type="ECO:0000313" key="3">
    <source>
        <dbReference type="Proteomes" id="UP000807825"/>
    </source>
</evidence>